<feature type="non-terminal residue" evidence="11">
    <location>
        <position position="1"/>
    </location>
</feature>
<dbReference type="SMART" id="SM00320">
    <property type="entry name" value="WD40"/>
    <property type="match status" value="3"/>
</dbReference>
<dbReference type="InterPro" id="IPR011993">
    <property type="entry name" value="PH-like_dom_sf"/>
</dbReference>
<dbReference type="SUPFAM" id="SSF50729">
    <property type="entry name" value="PH domain-like"/>
    <property type="match status" value="1"/>
</dbReference>
<dbReference type="CDD" id="cd01201">
    <property type="entry name" value="PH_BEACH"/>
    <property type="match status" value="1"/>
</dbReference>
<dbReference type="FunFam" id="1.10.1540.10:FF:000001">
    <property type="entry name" value="neurobeachin isoform X1"/>
    <property type="match status" value="1"/>
</dbReference>
<sequence length="1089" mass="121355">LNTSSSESATDEAGSPPAAAAAAERCSWLVPLVRTLLDRAYEPLGLQWGLPSLPPTNGSPTFFEDFQAFCATPEWRHFIDKQVQPTMSQFEMDTYAKSHDLMSGFWNACYDMLMSSGQRRQRERAQSRRAFQELVLEPAQRRARLEGLRYTAVLKQQATQHSMALLHWGALWRQLASPCGAWALRDTPTPRWKLSSAETYSRMRLKLVPNHHFDPHLEASALRDNLGEVPLTPTEEASLPLAVTKEAKVSTPPEELQEDQLGEDELAELETPMEAAELDEQREKLVLSAECQLVTVVAVVPGLLEVTTQNVYFYDGSTERVETEEGIGYDFRRPLAQLREVHLRRFNLRRSALELFFIDQANYFLNFPCKVGTTPVSSPSQTPRPQPGPIPPHTQVRNQVYSWLLRLRPPSQGYLSSRSPQEMLRASGLTQKWVQREISNFEYLMQLNTIAGRTYNDLSQYPVFPWVLQDYVSPTLDLSNPAVFRDLSKPIGVVNPKHAQLVREKYESFEDPAGTIDKFHYGTHYSNAAGVMHYLIRVEPFTSLHVQLQSGRFDCSDRQFHSVAAAWQARLESPADVKELIPEFFYFPDFLENQNGFDLGCLQLTNEKVGDVVLPPWASSPEDFIQQHRQALESEYVSAHLHEWIDLIFGYKQRGPAAEEALNVFYYCTYEGAVDLDHVTDERERKALEGIISNFGQTPCQLLKEPHPTRLSAEEAAHRLARLDTNSPSIFQHLDELKAFFAEVTVSASGLLGTHSWLPYDRNISNYFSFSKDPTMGSHKTQRLLSGPWVPGSGVSGQALAVAPDGKLLFSGGHWDGSLRVTALPRGKLLSQLSRHLDVVTCLALDTCGIYLISGSRDTTCMVWRLLHQGGLSVGLAPKPVQVLYGHGAAVSCVAISTELDMAVSGSEDGTVIIHTVRRGQFVAALRPLGATFPGPIFHLALGSEGQIVVQSSAWERPGAQVTYSLHLYSVNGKLRASLPLAEQPTALTVTEDFVLLGTAQCALHILQLNTLLPAAPPLPMKVAIRSVAVTKERSHVLVGLEDGKLIVVVAGQPSEVRSSQFARKLWRSSRRISQVSSGETEYNPAEAR</sequence>
<dbReference type="GO" id="GO:0030099">
    <property type="term" value="P:myeloid cell differentiation"/>
    <property type="evidence" value="ECO:0007669"/>
    <property type="project" value="UniProtKB-ARBA"/>
</dbReference>
<dbReference type="SUPFAM" id="SSF50978">
    <property type="entry name" value="WD40 repeat-like"/>
    <property type="match status" value="1"/>
</dbReference>
<protein>
    <recommendedName>
        <fullName evidence="7">Neurobeachin-like protein 2</fullName>
    </recommendedName>
</protein>
<keyword evidence="4" id="KW-0677">Repeat</keyword>
<dbReference type="Gene3D" id="2.130.10.10">
    <property type="entry name" value="YVTN repeat-like/Quinoprotein amine dehydrogenase"/>
    <property type="match status" value="1"/>
</dbReference>
<dbReference type="Proteomes" id="UP000236370">
    <property type="component" value="Unassembled WGS sequence"/>
</dbReference>
<dbReference type="Gene3D" id="2.30.29.30">
    <property type="entry name" value="Pleckstrin-homology domain (PH domain)/Phosphotyrosine-binding domain (PTB)"/>
    <property type="match status" value="1"/>
</dbReference>
<keyword evidence="3 8" id="KW-0853">WD repeat</keyword>
<comment type="function">
    <text evidence="6">Probably involved in thrombopoiesis. Plays a role in the development or secretion of alpha-granules, that contain several growth factors important for platelet biogenesis.</text>
</comment>
<comment type="similarity">
    <text evidence="2">Belongs to the WD repeat neurobeachin family.</text>
</comment>
<proteinExistence type="inferred from homology"/>
<gene>
    <name evidence="11" type="ORF">CK820_G0005207</name>
</gene>
<evidence type="ECO:0000256" key="6">
    <source>
        <dbReference type="ARBA" id="ARBA00056842"/>
    </source>
</evidence>
<dbReference type="SUPFAM" id="SSF81837">
    <property type="entry name" value="BEACH domain"/>
    <property type="match status" value="1"/>
</dbReference>
<dbReference type="PANTHER" id="PTHR13743">
    <property type="entry name" value="BEIGE/BEACH-RELATED"/>
    <property type="match status" value="1"/>
</dbReference>
<evidence type="ECO:0000256" key="7">
    <source>
        <dbReference type="ARBA" id="ARBA00068540"/>
    </source>
</evidence>
<dbReference type="InterPro" id="IPR036372">
    <property type="entry name" value="BEACH_dom_sf"/>
</dbReference>
<dbReference type="PROSITE" id="PS50082">
    <property type="entry name" value="WD_REPEATS_2"/>
    <property type="match status" value="2"/>
</dbReference>
<dbReference type="InterPro" id="IPR036322">
    <property type="entry name" value="WD40_repeat_dom_sf"/>
</dbReference>
<dbReference type="SMART" id="SM01026">
    <property type="entry name" value="Beach"/>
    <property type="match status" value="1"/>
</dbReference>
<dbReference type="InterPro" id="IPR046851">
    <property type="entry name" value="NBCH_WD40"/>
</dbReference>
<dbReference type="InterPro" id="IPR050865">
    <property type="entry name" value="BEACH_Domain"/>
</dbReference>
<dbReference type="Pfam" id="PF20426">
    <property type="entry name" value="NBCH_WD40"/>
    <property type="match status" value="1"/>
</dbReference>
<organism evidence="11 12">
    <name type="scientific">Pan troglodytes</name>
    <name type="common">Chimpanzee</name>
    <dbReference type="NCBI Taxonomy" id="9598"/>
    <lineage>
        <taxon>Eukaryota</taxon>
        <taxon>Metazoa</taxon>
        <taxon>Chordata</taxon>
        <taxon>Craniata</taxon>
        <taxon>Vertebrata</taxon>
        <taxon>Euteleostomi</taxon>
        <taxon>Mammalia</taxon>
        <taxon>Eutheria</taxon>
        <taxon>Euarchontoglires</taxon>
        <taxon>Primates</taxon>
        <taxon>Haplorrhini</taxon>
        <taxon>Catarrhini</taxon>
        <taxon>Hominidae</taxon>
        <taxon>Pan</taxon>
    </lineage>
</organism>
<dbReference type="InterPro" id="IPR001680">
    <property type="entry name" value="WD40_rpt"/>
</dbReference>
<dbReference type="GO" id="GO:0005783">
    <property type="term" value="C:endoplasmic reticulum"/>
    <property type="evidence" value="ECO:0007669"/>
    <property type="project" value="UniProtKB-SubCell"/>
</dbReference>
<evidence type="ECO:0000313" key="12">
    <source>
        <dbReference type="Proteomes" id="UP000236370"/>
    </source>
</evidence>
<evidence type="ECO:0000259" key="9">
    <source>
        <dbReference type="PROSITE" id="PS50197"/>
    </source>
</evidence>
<keyword evidence="5" id="KW-0256">Endoplasmic reticulum</keyword>
<evidence type="ECO:0000256" key="1">
    <source>
        <dbReference type="ARBA" id="ARBA00004240"/>
    </source>
</evidence>
<evidence type="ECO:0000256" key="2">
    <source>
        <dbReference type="ARBA" id="ARBA00008498"/>
    </source>
</evidence>
<dbReference type="Pfam" id="PF02138">
    <property type="entry name" value="Beach"/>
    <property type="match status" value="1"/>
</dbReference>
<dbReference type="AlphaFoldDB" id="A0A2J8PAA8"/>
<dbReference type="EMBL" id="NBAG03000218">
    <property type="protein sequence ID" value="PNI80962.1"/>
    <property type="molecule type" value="Genomic_DNA"/>
</dbReference>
<dbReference type="CDD" id="cd06071">
    <property type="entry name" value="Beach"/>
    <property type="match status" value="1"/>
</dbReference>
<feature type="domain" description="BEACH" evidence="9">
    <location>
        <begin position="418"/>
        <end position="710"/>
    </location>
</feature>
<name>A0A2J8PAA8_PANTR</name>
<dbReference type="Pfam" id="PF16057">
    <property type="entry name" value="DUF4800"/>
    <property type="match status" value="1"/>
</dbReference>
<feature type="repeat" description="WD" evidence="8">
    <location>
        <begin position="833"/>
        <end position="866"/>
    </location>
</feature>
<dbReference type="InterPro" id="IPR000409">
    <property type="entry name" value="BEACH_dom"/>
</dbReference>
<dbReference type="PROSITE" id="PS51783">
    <property type="entry name" value="PH_BEACH"/>
    <property type="match status" value="1"/>
</dbReference>
<dbReference type="Gene3D" id="1.10.1540.10">
    <property type="entry name" value="BEACH domain"/>
    <property type="match status" value="1"/>
</dbReference>
<dbReference type="PROSITE" id="PS50294">
    <property type="entry name" value="WD_REPEATS_REGION"/>
    <property type="match status" value="1"/>
</dbReference>
<evidence type="ECO:0000256" key="3">
    <source>
        <dbReference type="ARBA" id="ARBA00022574"/>
    </source>
</evidence>
<accession>A0A2J8PAA8</accession>
<comment type="subcellular location">
    <subcellularLocation>
        <location evidence="1">Endoplasmic reticulum</location>
    </subcellularLocation>
</comment>
<reference evidence="11 12" key="1">
    <citation type="submission" date="2017-12" db="EMBL/GenBank/DDBJ databases">
        <title>High-resolution comparative analysis of great ape genomes.</title>
        <authorList>
            <person name="Pollen A."/>
            <person name="Hastie A."/>
            <person name="Hormozdiari F."/>
            <person name="Dougherty M."/>
            <person name="Liu R."/>
            <person name="Chaisson M."/>
            <person name="Hoppe E."/>
            <person name="Hill C."/>
            <person name="Pang A."/>
            <person name="Hillier L."/>
            <person name="Baker C."/>
            <person name="Armstrong J."/>
            <person name="Shendure J."/>
            <person name="Paten B."/>
            <person name="Wilson R."/>
            <person name="Chao H."/>
            <person name="Schneider V."/>
            <person name="Ventura M."/>
            <person name="Kronenberg Z."/>
            <person name="Murali S."/>
            <person name="Gordon D."/>
            <person name="Cantsilieris S."/>
            <person name="Munson K."/>
            <person name="Nelson B."/>
            <person name="Raja A."/>
            <person name="Underwood J."/>
            <person name="Diekhans M."/>
            <person name="Fiddes I."/>
            <person name="Haussler D."/>
            <person name="Eichler E."/>
        </authorList>
    </citation>
    <scope>NUCLEOTIDE SEQUENCE [LARGE SCALE GENOMIC DNA]</scope>
    <source>
        <strain evidence="11">Yerkes chimp pedigree #C0471</strain>
    </source>
</reference>
<dbReference type="InterPro" id="IPR023362">
    <property type="entry name" value="PH-BEACH_dom"/>
</dbReference>
<dbReference type="PROSITE" id="PS50197">
    <property type="entry name" value="BEACH"/>
    <property type="match status" value="1"/>
</dbReference>
<feature type="domain" description="BEACH-type PH" evidence="10">
    <location>
        <begin position="280"/>
        <end position="405"/>
    </location>
</feature>
<evidence type="ECO:0000259" key="10">
    <source>
        <dbReference type="PROSITE" id="PS51783"/>
    </source>
</evidence>
<dbReference type="InterPro" id="IPR015943">
    <property type="entry name" value="WD40/YVTN_repeat-like_dom_sf"/>
</dbReference>
<evidence type="ECO:0000256" key="4">
    <source>
        <dbReference type="ARBA" id="ARBA00022737"/>
    </source>
</evidence>
<dbReference type="Pfam" id="PF14844">
    <property type="entry name" value="PH_BEACH"/>
    <property type="match status" value="1"/>
</dbReference>
<evidence type="ECO:0000256" key="8">
    <source>
        <dbReference type="PROSITE-ProRule" id="PRU00221"/>
    </source>
</evidence>
<dbReference type="FunFam" id="2.130.10.10:FF:001375">
    <property type="entry name" value="Neurobeachin-like protein 2"/>
    <property type="match status" value="1"/>
</dbReference>
<dbReference type="PANTHER" id="PTHR13743:SF111">
    <property type="entry name" value="NEUROBEACHIN-LIKE PROTEIN 2"/>
    <property type="match status" value="1"/>
</dbReference>
<evidence type="ECO:0000313" key="11">
    <source>
        <dbReference type="EMBL" id="PNI80962.1"/>
    </source>
</evidence>
<evidence type="ECO:0000256" key="5">
    <source>
        <dbReference type="ARBA" id="ARBA00022824"/>
    </source>
</evidence>
<comment type="caution">
    <text evidence="11">The sequence shown here is derived from an EMBL/GenBank/DDBJ whole genome shotgun (WGS) entry which is preliminary data.</text>
</comment>
<feature type="repeat" description="WD" evidence="8">
    <location>
        <begin position="884"/>
        <end position="925"/>
    </location>
</feature>